<gene>
    <name evidence="1" type="ORF">SAMN04488514_11562</name>
</gene>
<sequence length="54" mass="6200">MRLKFIKLVIAVVLLNVIFVSCEKVEEAVIYDELELLLPKAHDEDADTEMEPNI</sequence>
<protein>
    <recommendedName>
        <fullName evidence="3">Lipoprotein</fullName>
    </recommendedName>
</protein>
<dbReference type="PROSITE" id="PS51257">
    <property type="entry name" value="PROKAR_LIPOPROTEIN"/>
    <property type="match status" value="1"/>
</dbReference>
<organism evidence="1 2">
    <name type="scientific">Kriegella aquimaris</name>
    <dbReference type="NCBI Taxonomy" id="192904"/>
    <lineage>
        <taxon>Bacteria</taxon>
        <taxon>Pseudomonadati</taxon>
        <taxon>Bacteroidota</taxon>
        <taxon>Flavobacteriia</taxon>
        <taxon>Flavobacteriales</taxon>
        <taxon>Flavobacteriaceae</taxon>
        <taxon>Kriegella</taxon>
    </lineage>
</organism>
<dbReference type="RefSeq" id="WP_176801474.1">
    <property type="nucleotide sequence ID" value="NZ_FNGV01000015.1"/>
</dbReference>
<name>A0A1G9WD51_9FLAO</name>
<accession>A0A1G9WD51</accession>
<evidence type="ECO:0000313" key="2">
    <source>
        <dbReference type="Proteomes" id="UP000199440"/>
    </source>
</evidence>
<reference evidence="2" key="1">
    <citation type="submission" date="2016-10" db="EMBL/GenBank/DDBJ databases">
        <authorList>
            <person name="Varghese N."/>
            <person name="Submissions S."/>
        </authorList>
    </citation>
    <scope>NUCLEOTIDE SEQUENCE [LARGE SCALE GENOMIC DNA]</scope>
    <source>
        <strain evidence="2">DSM 19886</strain>
    </source>
</reference>
<proteinExistence type="predicted"/>
<dbReference type="EMBL" id="FNGV01000015">
    <property type="protein sequence ID" value="SDM82494.1"/>
    <property type="molecule type" value="Genomic_DNA"/>
</dbReference>
<dbReference type="Proteomes" id="UP000199440">
    <property type="component" value="Unassembled WGS sequence"/>
</dbReference>
<dbReference type="AlphaFoldDB" id="A0A1G9WD51"/>
<keyword evidence="2" id="KW-1185">Reference proteome</keyword>
<evidence type="ECO:0008006" key="3">
    <source>
        <dbReference type="Google" id="ProtNLM"/>
    </source>
</evidence>
<evidence type="ECO:0000313" key="1">
    <source>
        <dbReference type="EMBL" id="SDM82494.1"/>
    </source>
</evidence>